<feature type="compositionally biased region" description="Polar residues" evidence="1">
    <location>
        <begin position="63"/>
        <end position="75"/>
    </location>
</feature>
<dbReference type="InterPro" id="IPR025592">
    <property type="entry name" value="DUF4347"/>
</dbReference>
<accession>A0A7W9WUR3</accession>
<protein>
    <submittedName>
        <fullName evidence="3">Energy-converting hydrogenase Eha subunit B</fullName>
    </submittedName>
</protein>
<feature type="region of interest" description="Disordered" evidence="1">
    <location>
        <begin position="47"/>
        <end position="125"/>
    </location>
</feature>
<gene>
    <name evidence="3" type="ORF">F4827_004789</name>
</gene>
<feature type="domain" description="Dystroglycan-type cadherin-like" evidence="2">
    <location>
        <begin position="2835"/>
        <end position="2939"/>
    </location>
</feature>
<feature type="compositionally biased region" description="Low complexity" evidence="1">
    <location>
        <begin position="76"/>
        <end position="94"/>
    </location>
</feature>
<dbReference type="InterPro" id="IPR013783">
    <property type="entry name" value="Ig-like_fold"/>
</dbReference>
<feature type="region of interest" description="Disordered" evidence="1">
    <location>
        <begin position="2737"/>
        <end position="2762"/>
    </location>
</feature>
<dbReference type="InterPro" id="IPR015919">
    <property type="entry name" value="Cadherin-like_sf"/>
</dbReference>
<organism evidence="3 4">
    <name type="scientific">Paraburkholderia bannensis</name>
    <dbReference type="NCBI Taxonomy" id="765414"/>
    <lineage>
        <taxon>Bacteria</taxon>
        <taxon>Pseudomonadati</taxon>
        <taxon>Pseudomonadota</taxon>
        <taxon>Betaproteobacteria</taxon>
        <taxon>Burkholderiales</taxon>
        <taxon>Burkholderiaceae</taxon>
        <taxon>Paraburkholderia</taxon>
    </lineage>
</organism>
<dbReference type="InterPro" id="IPR006644">
    <property type="entry name" value="Cadg"/>
</dbReference>
<evidence type="ECO:0000313" key="3">
    <source>
        <dbReference type="EMBL" id="MBB6104924.1"/>
    </source>
</evidence>
<dbReference type="Proteomes" id="UP000571554">
    <property type="component" value="Unassembled WGS sequence"/>
</dbReference>
<feature type="region of interest" description="Disordered" evidence="1">
    <location>
        <begin position="2937"/>
        <end position="2958"/>
    </location>
</feature>
<name>A0A7W9WUR3_9BURK</name>
<evidence type="ECO:0000313" key="4">
    <source>
        <dbReference type="Proteomes" id="UP000571554"/>
    </source>
</evidence>
<keyword evidence="4" id="KW-1185">Reference proteome</keyword>
<dbReference type="RefSeq" id="WP_183727349.1">
    <property type="nucleotide sequence ID" value="NZ_JACHBW010000014.1"/>
</dbReference>
<evidence type="ECO:0000256" key="1">
    <source>
        <dbReference type="SAM" id="MobiDB-lite"/>
    </source>
</evidence>
<evidence type="ECO:0000259" key="2">
    <source>
        <dbReference type="SMART" id="SM00736"/>
    </source>
</evidence>
<dbReference type="EMBL" id="JACHBW010000014">
    <property type="protein sequence ID" value="MBB6104924.1"/>
    <property type="molecule type" value="Genomic_DNA"/>
</dbReference>
<dbReference type="Pfam" id="PF14252">
    <property type="entry name" value="DUF4347"/>
    <property type="match status" value="1"/>
</dbReference>
<dbReference type="Gene3D" id="2.60.40.10">
    <property type="entry name" value="Immunoglobulins"/>
    <property type="match status" value="1"/>
</dbReference>
<dbReference type="GO" id="GO:0016020">
    <property type="term" value="C:membrane"/>
    <property type="evidence" value="ECO:0007669"/>
    <property type="project" value="InterPro"/>
</dbReference>
<proteinExistence type="predicted"/>
<feature type="compositionally biased region" description="Basic and acidic residues" evidence="1">
    <location>
        <begin position="51"/>
        <end position="62"/>
    </location>
</feature>
<dbReference type="GO" id="GO:0005509">
    <property type="term" value="F:calcium ion binding"/>
    <property type="evidence" value="ECO:0007669"/>
    <property type="project" value="InterPro"/>
</dbReference>
<reference evidence="3 4" key="1">
    <citation type="submission" date="2020-08" db="EMBL/GenBank/DDBJ databases">
        <title>Above-ground endophytic microbial communities from plants in different locations in the United States.</title>
        <authorList>
            <person name="Frank C."/>
        </authorList>
    </citation>
    <scope>NUCLEOTIDE SEQUENCE [LARGE SCALE GENOMIC DNA]</scope>
    <source>
        <strain evidence="3 4">WP4_2_2</strain>
    </source>
</reference>
<dbReference type="SMART" id="SM00736">
    <property type="entry name" value="CADG"/>
    <property type="match status" value="1"/>
</dbReference>
<comment type="caution">
    <text evidence="3">The sequence shown here is derived from an EMBL/GenBank/DDBJ whole genome shotgun (WGS) entry which is preliminary data.</text>
</comment>
<dbReference type="SUPFAM" id="SSF49313">
    <property type="entry name" value="Cadherin-like"/>
    <property type="match status" value="1"/>
</dbReference>
<sequence length="2995" mass="304450">MKILKHWFARREANTHRRGPSVTASPLLLALEPRVVYDASVAAVAVQPHAHQHEHTDTHRSTETQTDSGSINATPASQNSGQQSNAAAQTTQDSHASGRHAKTDDGRVNPHAGQTPRDTAADTSGMTATGQTEVVFIDPSVANYQTLIAGLPAGTQYVVLNASTDGFAQIAQYLQLHQGVGSISLISHGSDGLVQAGSAWLNTSDISAYRSELAQIGAAMKPGGDFLIYGCDLAQQADGQALVQQIAAITHLNVAASTNATGANALGGDWTLEYQVGTVHTALNESASAQSQFNELLGVTTETYDSAAANNFAAVGQSQFTLDGLVYTFDQPSNTYAYNASNWPFPSDISNSPTDGVLEINADGASTMRNVTISLANGHLFSLQSFDLSSFNGDLYIQANYANGSKSSMIQLATAVVGGFEGTVSNQNQLGTAFNNIVSFSLIDQNDTGSFEPTLNNLAYIDSGPSVTASSGSASWVSSDNGVGGTAVAVDPGITLTDPGSSSASSATVRITNVQSGDQLSFVAQNGISGSYNSATGILLLTGSGSPSLASWQAALRSITYFSTQTSPSLSTTTRSVSFAFNDGVNTSNVATRTVTITATDQTPLVTEGGAASTSYIAGTSPVAIDSNLHVSDADTPKLTTGTVSIASGYTSGDTLAFSNSSATLYGDIVGSYDSSLHKLTLTSVSNNATVAQWQNAFDAVTFSSPTGSSGGTRDITFSVSDGTKTSALLHHSMVVTLGPTVSTDIGSAQFVSGDNAASTPVAVDPGILLADGNSSTLASATVSITGNFQIGHDELVFVSNPSTMGNISGVYDSGTGILTLTASGGASLLQWQNALASVSFTSDLITPSTANRTVSFQINDGTLTSSIATRTVAVTATDQTPVLGGGGNSSAFVAGDNAASTPVAVNNAITVADLDGGPLQQAVISITAHYEATDVLAFNNNNTALYGNISAIYANGVLTLSSSGNQATLAQWQNALQAVTYDSTAITPGNSSRTVSFVVSDGTRTSTAATSTVTVADTDQTPLIVGSSGHTTFTQGNNTASTPIVIDPAITVSDRDNSTLSQASIVISSGYDANGDALLFTNDGSTMGNITSAYWNGVLVLTSSSGSATLAQWQAALRSIRFTDAASAPSGTQRVISFSVSDGVKTSDGFQRSINMVLTDQSPVVTDSSGTTTFTSADNASSTPVVVDAGVTLTDADSPTMTSATVAITGNFHGGEDVLALGSGSFGDIQAAFNSGTGVLTLTSAGASTTAQWQAALRSVTYTDTAAVPQTANRVITFSANDGTKSSIGSSKVVVVDATHQTPVLGASRNSLTWLPGQAATSIDSGITLTDLNASGSTLVSMTLTVQITSGLQSGDTLGFSLPTSTLTNGMTLNYDGTSGTLTITSSGGTLAQWQTVLDHLQFSTAADAPIGTRTLSITISDGVKTSAPIDYSVNVISSAPPLGTTSTGSVSFVAGDNTSATPVVVDPNLTIADPLGNVVDSAVFAITGNLHSGEDQLSFVNDGLTMGNITGSYNSLSGVLTLISSDGSATLAQWQAALRNVTYTDTLVTPNSATRTVSLAVNAGPQFSNVLTRLITVSQTDQTPLLSTSSTGSASFVAADNAVSTPVAIDTSIVLADLDSPTLASATVQIGAGFNAGEDLLGFVNDGLTMGNITASYDAIHGTLTLASADSGATRLQWQNALRAVTYTDTAITPDNTQRSIGFTISDGTKSSGVLTRTVSVTDTDQTPVISTNSTGSTTFVAGDNVASTPVAIDTGITLSDLDNGTLASATVQIGAGFHAGEDVLTFINDGTMGNIGGTYAPTTGTLTLTSQNHTATLAQWQAALRSITYLDTAITPDTTTRTIDFTVNDNVKTSAVYSRDVSVADTDQTPLISTSSTGSAAFVAADNAPSTPVVIDDGIALGDADNTTLACATVQIGAGFHAGEDILSFTNDGTMGNITASYDAVNGTLTLTSQNASATLGQWQAALRAVTYTDTAVTPDTTTRSIGFVVNDGVKHSAALTRDVTVAATDQTPLISTGSTGAANFVAGDNTVSTPVAIDSNLLLSDLDNNTLASATVQIGSGFHIGQDVLGFINDGSTMGNITATYDAVHGTLTLTSADSTATQLQWQNALRAVTYTDTAITPTAVTRTVGFTVSDGTKTSAAYSRDVTVADTDQTPIVNSTNGGSASFVSADNGPSTPVTIDSGIVLSDRDNATLASATVQIGAGFHAGEDVLSFVNDGATMGNITASYDATHGALTLTSAGATATLAQWQNALRSVTYIDTAITPNTATRAMNFSVSDGEKSSAAHTRNVSVAAIDQTPLISSGSTGSVSLVAGDNVASTPVAIDTGITLSDRDNTTLASATVQIGAGFHAGEDVLSFVNDGTTMGNITASYDATHGTLTLTSAGASATLAQWQNALRSITYTDTAITPDTATRTISFSVNDGVKSSTEISRSVTVTDTDQTPVIATSSTGSASFVAADNAPSTPVIVDTGITLSDRDNTTLASATVQIGAGFHAGEDVLSFVNDGTTMGNITASYDATHGTLTLTSAGASATLAQWQNALRSITYTDTAITPDTATRTISFSVNDGVKNSTALMRDVTVAATHQTLLIDTGSDTLSYTASGKATATITVGDNITLTDRNTTPPTSATVAFSGAFDAQHDVLAFASSAATGDIAANYNAATGTLTLTSANSTATLAQWQAALAAVTYRDTQAEHSNGTRTLVFTIADASSTSAVATRTVNIVGVPQPVGTPILPQESATSAAPQDVTPPPVTGTTRTDPLILSGLTGREDGVANPLIVLTGAASRVPVGTIVAPPTFTFSTAGIHADSLGHTRVDHLDSIVPTATDTAPVSAHTQPAIDVHPLRAASGGFTLNVAPLTSDAHAGEAANITLTLANGAGLPAWLHYDAAHGVLTGTPPAGVREVRVVMQVRDAAGNVTSREIVIRFDTAHAAKPAQGNATGHAATPSVPHAPHADVPAAKASLAAQFAQARAALHVARDDTAAAANTARRS</sequence>